<keyword evidence="3" id="KW-1185">Reference proteome</keyword>
<dbReference type="AlphaFoldDB" id="A0A9P3GAQ4"/>
<accession>A0A9P3GAQ4</accession>
<feature type="region of interest" description="Disordered" evidence="1">
    <location>
        <begin position="49"/>
        <end position="69"/>
    </location>
</feature>
<sequence>MLGCRHVQRLGAINGPNKLPAAGASAAALLHAARAATPSAIPCTERRPLRRQPTSTPRLLLTPNDCTAPPHAIARARHVRSARARQASGSRHRATQTAQTARSHARARTPRRIAHRGLSVSPRSAKSCAEIARVQGRAPRPLAARTAHAGTRRTAAAGRARGRTAARAAIVAAGCAPCGASADGRVRRAGKRVLGRCKPHARAAPPACACGYEGRDCGRPCGIGVGTAGWVQPGCLMLGSPGSTRAHRPRSLPSVKSVDWVVLNGILQRTTNVARLVIVVAQY</sequence>
<organism evidence="2 3">
    <name type="scientific">Phanerochaete sordida</name>
    <dbReference type="NCBI Taxonomy" id="48140"/>
    <lineage>
        <taxon>Eukaryota</taxon>
        <taxon>Fungi</taxon>
        <taxon>Dikarya</taxon>
        <taxon>Basidiomycota</taxon>
        <taxon>Agaricomycotina</taxon>
        <taxon>Agaricomycetes</taxon>
        <taxon>Polyporales</taxon>
        <taxon>Phanerochaetaceae</taxon>
        <taxon>Phanerochaete</taxon>
    </lineage>
</organism>
<evidence type="ECO:0000256" key="1">
    <source>
        <dbReference type="SAM" id="MobiDB-lite"/>
    </source>
</evidence>
<evidence type="ECO:0000313" key="2">
    <source>
        <dbReference type="EMBL" id="GJE90914.1"/>
    </source>
</evidence>
<name>A0A9P3GAQ4_9APHY</name>
<evidence type="ECO:0000313" key="3">
    <source>
        <dbReference type="Proteomes" id="UP000703269"/>
    </source>
</evidence>
<feature type="region of interest" description="Disordered" evidence="1">
    <location>
        <begin position="140"/>
        <end position="160"/>
    </location>
</feature>
<dbReference type="EMBL" id="BPQB01000019">
    <property type="protein sequence ID" value="GJE90914.1"/>
    <property type="molecule type" value="Genomic_DNA"/>
</dbReference>
<protein>
    <submittedName>
        <fullName evidence="2">Uncharacterized protein</fullName>
    </submittedName>
</protein>
<dbReference type="Proteomes" id="UP000703269">
    <property type="component" value="Unassembled WGS sequence"/>
</dbReference>
<reference evidence="2 3" key="1">
    <citation type="submission" date="2021-08" db="EMBL/GenBank/DDBJ databases">
        <title>Draft Genome Sequence of Phanerochaete sordida strain YK-624.</title>
        <authorList>
            <person name="Mori T."/>
            <person name="Dohra H."/>
            <person name="Suzuki T."/>
            <person name="Kawagishi H."/>
            <person name="Hirai H."/>
        </authorList>
    </citation>
    <scope>NUCLEOTIDE SEQUENCE [LARGE SCALE GENOMIC DNA]</scope>
    <source>
        <strain evidence="2 3">YK-624</strain>
    </source>
</reference>
<proteinExistence type="predicted"/>
<feature type="compositionally biased region" description="Basic residues" evidence="1">
    <location>
        <begin position="103"/>
        <end position="112"/>
    </location>
</feature>
<feature type="region of interest" description="Disordered" evidence="1">
    <location>
        <begin position="83"/>
        <end position="112"/>
    </location>
</feature>
<gene>
    <name evidence="2" type="ORF">PsYK624_070600</name>
</gene>
<feature type="compositionally biased region" description="Low complexity" evidence="1">
    <location>
        <begin position="143"/>
        <end position="160"/>
    </location>
</feature>
<comment type="caution">
    <text evidence="2">The sequence shown here is derived from an EMBL/GenBank/DDBJ whole genome shotgun (WGS) entry which is preliminary data.</text>
</comment>